<evidence type="ECO:0000313" key="1">
    <source>
        <dbReference type="EMBL" id="MBC8591261.1"/>
    </source>
</evidence>
<evidence type="ECO:0000313" key="2">
    <source>
        <dbReference type="Proteomes" id="UP000601522"/>
    </source>
</evidence>
<sequence>MTKLDLEKILLSMFQEDISSKGKNTYMSQLAVISIKSLLPSKEFIGNKIDYKRFEEELKLWKYYRIGESQSLLNILEEIDEEIYFQQRDKSIGSRIIPIIVGNMDYNIIEDEVIRNIIFTTGNIRDLLEWISISKIIHMGMEDRDNIIEELKEYLINLSQIEFLNKYEGLYRVSLSNYPGKFQIDFEREKVSIISLLNGIPINKYKHLLDILNIMDGMKASTFLGKVLYSSFKEIDTDYNLPVFYKNMNNYILRLRKSRIDPSKLIIKEYILPDIFTFEENQVFFHSLLKESKVIKKEASDNKLTSIIQTKTGIYIFRRDPI</sequence>
<dbReference type="EMBL" id="JACRTK010000004">
    <property type="protein sequence ID" value="MBC8591261.1"/>
    <property type="molecule type" value="Genomic_DNA"/>
</dbReference>
<keyword evidence="2" id="KW-1185">Reference proteome</keyword>
<reference evidence="1 2" key="1">
    <citation type="submission" date="2020-08" db="EMBL/GenBank/DDBJ databases">
        <title>Genome public.</title>
        <authorList>
            <person name="Liu C."/>
            <person name="Sun Q."/>
        </authorList>
    </citation>
    <scope>NUCLEOTIDE SEQUENCE [LARGE SCALE GENOMIC DNA]</scope>
    <source>
        <strain evidence="1 2">NSJ-26</strain>
    </source>
</reference>
<dbReference type="Proteomes" id="UP000601522">
    <property type="component" value="Unassembled WGS sequence"/>
</dbReference>
<accession>A0A926F0S3</accession>
<proteinExistence type="predicted"/>
<protein>
    <submittedName>
        <fullName evidence="1">Uncharacterized protein</fullName>
    </submittedName>
</protein>
<organism evidence="1 2">
    <name type="scientific">Wansuia hejianensis</name>
    <dbReference type="NCBI Taxonomy" id="2763667"/>
    <lineage>
        <taxon>Bacteria</taxon>
        <taxon>Bacillati</taxon>
        <taxon>Bacillota</taxon>
        <taxon>Clostridia</taxon>
        <taxon>Lachnospirales</taxon>
        <taxon>Lachnospiraceae</taxon>
        <taxon>Wansuia</taxon>
    </lineage>
</organism>
<dbReference type="AlphaFoldDB" id="A0A926F0S3"/>
<name>A0A926F0S3_9FIRM</name>
<dbReference type="RefSeq" id="WP_249324132.1">
    <property type="nucleotide sequence ID" value="NZ_JACRTK010000004.1"/>
</dbReference>
<gene>
    <name evidence="1" type="ORF">H8689_09075</name>
</gene>
<comment type="caution">
    <text evidence="1">The sequence shown here is derived from an EMBL/GenBank/DDBJ whole genome shotgun (WGS) entry which is preliminary data.</text>
</comment>